<evidence type="ECO:0000313" key="2">
    <source>
        <dbReference type="Proteomes" id="UP001151133"/>
    </source>
</evidence>
<dbReference type="EMBL" id="JAOZEV010000007">
    <property type="protein sequence ID" value="MCV9932887.1"/>
    <property type="molecule type" value="Genomic_DNA"/>
</dbReference>
<dbReference type="RefSeq" id="WP_264287123.1">
    <property type="nucleotide sequence ID" value="NZ_JAOZEV010000007.1"/>
</dbReference>
<proteinExistence type="predicted"/>
<evidence type="ECO:0000313" key="1">
    <source>
        <dbReference type="EMBL" id="MCV9932887.1"/>
    </source>
</evidence>
<dbReference type="Proteomes" id="UP001151133">
    <property type="component" value="Unassembled WGS sequence"/>
</dbReference>
<gene>
    <name evidence="1" type="ORF">OIU80_11385</name>
</gene>
<organism evidence="1 2">
    <name type="scientific">Flavobacterium frigoritolerans</name>
    <dbReference type="NCBI Taxonomy" id="2987686"/>
    <lineage>
        <taxon>Bacteria</taxon>
        <taxon>Pseudomonadati</taxon>
        <taxon>Bacteroidota</taxon>
        <taxon>Flavobacteriia</taxon>
        <taxon>Flavobacteriales</taxon>
        <taxon>Flavobacteriaceae</taxon>
        <taxon>Flavobacterium</taxon>
    </lineage>
</organism>
<dbReference type="AlphaFoldDB" id="A0A9X2ZN99"/>
<comment type="caution">
    <text evidence="1">The sequence shown here is derived from an EMBL/GenBank/DDBJ whole genome shotgun (WGS) entry which is preliminary data.</text>
</comment>
<keyword evidence="2" id="KW-1185">Reference proteome</keyword>
<accession>A0A9X2ZN99</accession>
<protein>
    <submittedName>
        <fullName evidence="1">Uncharacterized protein</fullName>
    </submittedName>
</protein>
<reference evidence="1" key="1">
    <citation type="submission" date="2022-10" db="EMBL/GenBank/DDBJ databases">
        <title>Two novel species of Flavobacterium.</title>
        <authorList>
            <person name="Liu Q."/>
            <person name="Xin Y.-H."/>
        </authorList>
    </citation>
    <scope>NUCLEOTIDE SEQUENCE</scope>
    <source>
        <strain evidence="1">LS1R47</strain>
    </source>
</reference>
<sequence>MKLIKELGNKFTNLYDNLTNTDSYWENKQYDFYLIFGQADQNKSPWIKTNWKSDFEPYFDLLIKNNKNIKDTGIRATKSKPEKRISKKDNKEFVYYSDIKLGRLKWDEKSHEKWTISNNTENYFLDFELWSPIWTICEKRQSPPEIYISISNERDFENDRDIKFGYFIVVAIAKSLKLDSKPILKKLSKKINSKATILKTRRWGKPEKEGNWTFANWIQDTFSNGIYKGKNLHSLEFEELEFEPIWEVIYRHK</sequence>
<name>A0A9X2ZN99_9FLAO</name>